<dbReference type="InterPro" id="IPR035979">
    <property type="entry name" value="RBD_domain_sf"/>
</dbReference>
<dbReference type="Proteomes" id="UP001318860">
    <property type="component" value="Unassembled WGS sequence"/>
</dbReference>
<comment type="caution">
    <text evidence="2">The sequence shown here is derived from an EMBL/GenBank/DDBJ whole genome shotgun (WGS) entry which is preliminary data.</text>
</comment>
<accession>A0ABR0VLL5</accession>
<name>A0ABR0VLL5_REHGL</name>
<evidence type="ECO:0000313" key="2">
    <source>
        <dbReference type="EMBL" id="KAK6135056.1"/>
    </source>
</evidence>
<dbReference type="SUPFAM" id="SSF54928">
    <property type="entry name" value="RNA-binding domain, RBD"/>
    <property type="match status" value="1"/>
</dbReference>
<sequence>MKSRLAASIYLFSAGTCRNTRNTVPSRSIVTPFDQCHCKTNRSKHAFLRIHTYICKLASFQAQGFESSSRAVHSSALEDDDTFSELGPEVSEYCAKQIKLVTEKPDCFVVCFTDALIDVSISYLEIYVFPFDLKKNHQSRRELDGKPVSSYTRPSIKEIVSTMVGASPTSNSKPGGHSNASTSADDTKKISDVESPRSVLVKNIISEVGLSELVEAISVFGKVSGASFVVASNGLRSCNIEFEDVDSSRRATLAGKIAVGSQVFPVLPLDAVDIVAFRIENINKETTDYTIHSRCKAAGEFVGLARTSKDVVEALLNNTVIDHNRWSAVVLTSESKSSEVSSDEEARYKLGLQIFDHFSELRRQLALKNFAWMIWRL</sequence>
<evidence type="ECO:0000313" key="3">
    <source>
        <dbReference type="Proteomes" id="UP001318860"/>
    </source>
</evidence>
<proteinExistence type="predicted"/>
<feature type="compositionally biased region" description="Polar residues" evidence="1">
    <location>
        <begin position="167"/>
        <end position="184"/>
    </location>
</feature>
<protein>
    <submittedName>
        <fullName evidence="2">Uncharacterized protein</fullName>
    </submittedName>
</protein>
<organism evidence="2 3">
    <name type="scientific">Rehmannia glutinosa</name>
    <name type="common">Chinese foxglove</name>
    <dbReference type="NCBI Taxonomy" id="99300"/>
    <lineage>
        <taxon>Eukaryota</taxon>
        <taxon>Viridiplantae</taxon>
        <taxon>Streptophyta</taxon>
        <taxon>Embryophyta</taxon>
        <taxon>Tracheophyta</taxon>
        <taxon>Spermatophyta</taxon>
        <taxon>Magnoliopsida</taxon>
        <taxon>eudicotyledons</taxon>
        <taxon>Gunneridae</taxon>
        <taxon>Pentapetalae</taxon>
        <taxon>asterids</taxon>
        <taxon>lamiids</taxon>
        <taxon>Lamiales</taxon>
        <taxon>Orobanchaceae</taxon>
        <taxon>Rehmannieae</taxon>
        <taxon>Rehmannia</taxon>
    </lineage>
</organism>
<keyword evidence="3" id="KW-1185">Reference proteome</keyword>
<dbReference type="EMBL" id="JABTTQ020001119">
    <property type="protein sequence ID" value="KAK6135056.1"/>
    <property type="molecule type" value="Genomic_DNA"/>
</dbReference>
<evidence type="ECO:0000256" key="1">
    <source>
        <dbReference type="SAM" id="MobiDB-lite"/>
    </source>
</evidence>
<gene>
    <name evidence="2" type="ORF">DH2020_031203</name>
</gene>
<feature type="region of interest" description="Disordered" evidence="1">
    <location>
        <begin position="165"/>
        <end position="190"/>
    </location>
</feature>
<reference evidence="2 3" key="1">
    <citation type="journal article" date="2021" name="Comput. Struct. Biotechnol. J.">
        <title>De novo genome assembly of the potent medicinal plant Rehmannia glutinosa using nanopore technology.</title>
        <authorList>
            <person name="Ma L."/>
            <person name="Dong C."/>
            <person name="Song C."/>
            <person name="Wang X."/>
            <person name="Zheng X."/>
            <person name="Niu Y."/>
            <person name="Chen S."/>
            <person name="Feng W."/>
        </authorList>
    </citation>
    <scope>NUCLEOTIDE SEQUENCE [LARGE SCALE GENOMIC DNA]</scope>
    <source>
        <strain evidence="2">DH-2019</strain>
    </source>
</reference>